<keyword evidence="6 8" id="KW-0732">Signal</keyword>
<dbReference type="InterPro" id="IPR001811">
    <property type="entry name" value="Chemokine_IL8-like_dom"/>
</dbReference>
<organism evidence="10 11">
    <name type="scientific">Cricetulus griseus</name>
    <name type="common">Chinese hamster</name>
    <name type="synonym">Cricetulus barabensis griseus</name>
    <dbReference type="NCBI Taxonomy" id="10029"/>
    <lineage>
        <taxon>Eukaryota</taxon>
        <taxon>Metazoa</taxon>
        <taxon>Chordata</taxon>
        <taxon>Craniata</taxon>
        <taxon>Vertebrata</taxon>
        <taxon>Euteleostomi</taxon>
        <taxon>Mammalia</taxon>
        <taxon>Eutheria</taxon>
        <taxon>Euarchontoglires</taxon>
        <taxon>Glires</taxon>
        <taxon>Rodentia</taxon>
        <taxon>Myomorpha</taxon>
        <taxon>Muroidea</taxon>
        <taxon>Cricetidae</taxon>
        <taxon>Cricetinae</taxon>
        <taxon>Cricetulus</taxon>
    </lineage>
</organism>
<dbReference type="GO" id="GO:0061844">
    <property type="term" value="P:antimicrobial humoral immune response mediated by antimicrobial peptide"/>
    <property type="evidence" value="ECO:0007669"/>
    <property type="project" value="TreeGrafter"/>
</dbReference>
<keyword evidence="3" id="KW-0145">Chemotaxis</keyword>
<feature type="domain" description="Chemokine interleukin-8-like" evidence="9">
    <location>
        <begin position="41"/>
        <end position="100"/>
    </location>
</feature>
<dbReference type="GO" id="GO:0030335">
    <property type="term" value="P:positive regulation of cell migration"/>
    <property type="evidence" value="ECO:0007669"/>
    <property type="project" value="TreeGrafter"/>
</dbReference>
<gene>
    <name evidence="10" type="ORF">H671_4g11617</name>
</gene>
<dbReference type="InterPro" id="IPR039809">
    <property type="entry name" value="Chemokine_b/g/d"/>
</dbReference>
<dbReference type="GO" id="GO:0048245">
    <property type="term" value="P:eosinophil chemotaxis"/>
    <property type="evidence" value="ECO:0007669"/>
    <property type="project" value="TreeGrafter"/>
</dbReference>
<evidence type="ECO:0000256" key="7">
    <source>
        <dbReference type="ARBA" id="ARBA00023157"/>
    </source>
</evidence>
<keyword evidence="7" id="KW-1015">Disulfide bond</keyword>
<keyword evidence="5" id="KW-0964">Secreted</keyword>
<evidence type="ECO:0000313" key="10">
    <source>
        <dbReference type="EMBL" id="ERE76730.1"/>
    </source>
</evidence>
<keyword evidence="4" id="KW-0202">Cytokine</keyword>
<dbReference type="GO" id="GO:0048020">
    <property type="term" value="F:CCR chemokine receptor binding"/>
    <property type="evidence" value="ECO:0007669"/>
    <property type="project" value="TreeGrafter"/>
</dbReference>
<dbReference type="GO" id="GO:0006954">
    <property type="term" value="P:inflammatory response"/>
    <property type="evidence" value="ECO:0007669"/>
    <property type="project" value="TreeGrafter"/>
</dbReference>
<dbReference type="GO" id="GO:0005615">
    <property type="term" value="C:extracellular space"/>
    <property type="evidence" value="ECO:0007669"/>
    <property type="project" value="UniProtKB-KW"/>
</dbReference>
<comment type="subcellular location">
    <subcellularLocation>
        <location evidence="1">Secreted</location>
    </subcellularLocation>
</comment>
<dbReference type="GO" id="GO:0008009">
    <property type="term" value="F:chemokine activity"/>
    <property type="evidence" value="ECO:0007669"/>
    <property type="project" value="InterPro"/>
</dbReference>
<dbReference type="PANTHER" id="PTHR12015">
    <property type="entry name" value="SMALL INDUCIBLE CYTOKINE A"/>
    <property type="match status" value="1"/>
</dbReference>
<name>A0A061I656_CRIGR</name>
<protein>
    <submittedName>
        <fullName evidence="10">C-C motif chemokine 24-like protein</fullName>
    </submittedName>
</protein>
<evidence type="ECO:0000256" key="4">
    <source>
        <dbReference type="ARBA" id="ARBA00022514"/>
    </source>
</evidence>
<dbReference type="Pfam" id="PF00048">
    <property type="entry name" value="IL8"/>
    <property type="match status" value="1"/>
</dbReference>
<feature type="signal peptide" evidence="8">
    <location>
        <begin position="1"/>
        <end position="27"/>
    </location>
</feature>
<comment type="similarity">
    <text evidence="2">Belongs to the intercrine beta (chemokine CC) family.</text>
</comment>
<dbReference type="SMART" id="SM00199">
    <property type="entry name" value="SCY"/>
    <property type="match status" value="1"/>
</dbReference>
<evidence type="ECO:0000256" key="2">
    <source>
        <dbReference type="ARBA" id="ARBA00010868"/>
    </source>
</evidence>
<evidence type="ECO:0000256" key="1">
    <source>
        <dbReference type="ARBA" id="ARBA00004613"/>
    </source>
</evidence>
<dbReference type="Gene3D" id="2.40.50.40">
    <property type="match status" value="1"/>
</dbReference>
<proteinExistence type="inferred from homology"/>
<reference evidence="11" key="1">
    <citation type="journal article" date="2013" name="Nat. Biotechnol.">
        <title>Chinese hamster genome sequenced from sorted chromosomes.</title>
        <authorList>
            <person name="Brinkrolf K."/>
            <person name="Rupp O."/>
            <person name="Laux H."/>
            <person name="Kollin F."/>
            <person name="Ernst W."/>
            <person name="Linke B."/>
            <person name="Kofler R."/>
            <person name="Romand S."/>
            <person name="Hesse F."/>
            <person name="Budach W.E."/>
            <person name="Galosy S."/>
            <person name="Muller D."/>
            <person name="Noll T."/>
            <person name="Wienberg J."/>
            <person name="Jostock T."/>
            <person name="Leonard M."/>
            <person name="Grillari J."/>
            <person name="Tauch A."/>
            <person name="Goesmann A."/>
            <person name="Helk B."/>
            <person name="Mott J.E."/>
            <person name="Puhler A."/>
            <person name="Borth N."/>
        </authorList>
    </citation>
    <scope>NUCLEOTIDE SEQUENCE [LARGE SCALE GENOMIC DNA]</scope>
    <source>
        <strain evidence="11">17A/GY</strain>
    </source>
</reference>
<evidence type="ECO:0000256" key="8">
    <source>
        <dbReference type="SAM" id="SignalP"/>
    </source>
</evidence>
<sequence>MARISGMCHQALLLTLAFNLPPLPVTSQPFERKDADSVTIPFSCCMSFIAKEIPENRVVSYQLANGSVCPKAGVIFITKRGHKFCGDPKLPWVQRHIRNLDAKRKQPSAGAKALGKFSIQRHHGNSTGIDYKKR</sequence>
<evidence type="ECO:0000313" key="11">
    <source>
        <dbReference type="Proteomes" id="UP000030759"/>
    </source>
</evidence>
<dbReference type="GO" id="GO:0070098">
    <property type="term" value="P:chemokine-mediated signaling pathway"/>
    <property type="evidence" value="ECO:0007669"/>
    <property type="project" value="TreeGrafter"/>
</dbReference>
<dbReference type="PANTHER" id="PTHR12015:SF100">
    <property type="entry name" value="C-C MOTIF CHEMOKINE 24"/>
    <property type="match status" value="1"/>
</dbReference>
<feature type="chain" id="PRO_5001600341" evidence="8">
    <location>
        <begin position="28"/>
        <end position="134"/>
    </location>
</feature>
<dbReference type="CDD" id="cd00272">
    <property type="entry name" value="Chemokine_CC"/>
    <property type="match status" value="1"/>
</dbReference>
<dbReference type="EMBL" id="KE674049">
    <property type="protein sequence ID" value="ERE76730.1"/>
    <property type="molecule type" value="Genomic_DNA"/>
</dbReference>
<dbReference type="Proteomes" id="UP000030759">
    <property type="component" value="Unassembled WGS sequence"/>
</dbReference>
<evidence type="ECO:0000256" key="3">
    <source>
        <dbReference type="ARBA" id="ARBA00022500"/>
    </source>
</evidence>
<evidence type="ECO:0000256" key="5">
    <source>
        <dbReference type="ARBA" id="ARBA00022525"/>
    </source>
</evidence>
<evidence type="ECO:0000256" key="6">
    <source>
        <dbReference type="ARBA" id="ARBA00022729"/>
    </source>
</evidence>
<dbReference type="SUPFAM" id="SSF54117">
    <property type="entry name" value="Interleukin 8-like chemokines"/>
    <property type="match status" value="1"/>
</dbReference>
<dbReference type="FunFam" id="2.40.50.40:FF:000002">
    <property type="entry name" value="C-C motif chemokine"/>
    <property type="match status" value="1"/>
</dbReference>
<evidence type="ECO:0000259" key="9">
    <source>
        <dbReference type="SMART" id="SM00199"/>
    </source>
</evidence>
<dbReference type="InterPro" id="IPR036048">
    <property type="entry name" value="Interleukin_8-like_sf"/>
</dbReference>
<dbReference type="AlphaFoldDB" id="A0A061I656"/>
<accession>A0A061I656</accession>